<dbReference type="PANTHER" id="PTHR24567:SF26">
    <property type="entry name" value="REGULATORY PROTEIN YEIL"/>
    <property type="match status" value="1"/>
</dbReference>
<dbReference type="InterPro" id="IPR018490">
    <property type="entry name" value="cNMP-bd_dom_sf"/>
</dbReference>
<dbReference type="OrthoDB" id="7643467at2"/>
<feature type="domain" description="HTH crp-type" evidence="5">
    <location>
        <begin position="150"/>
        <end position="223"/>
    </location>
</feature>
<evidence type="ECO:0000256" key="2">
    <source>
        <dbReference type="ARBA" id="ARBA00023125"/>
    </source>
</evidence>
<keyword evidence="2" id="KW-0238">DNA-binding</keyword>
<name>A0A4R5VE34_9RHOB</name>
<dbReference type="InterPro" id="IPR012318">
    <property type="entry name" value="HTH_CRP"/>
</dbReference>
<evidence type="ECO:0000313" key="7">
    <source>
        <dbReference type="Proteomes" id="UP000295301"/>
    </source>
</evidence>
<dbReference type="Proteomes" id="UP000295301">
    <property type="component" value="Unassembled WGS sequence"/>
</dbReference>
<dbReference type="PRINTS" id="PR00034">
    <property type="entry name" value="HTHCRP"/>
</dbReference>
<accession>A0A4R5VE34</accession>
<reference evidence="6 7" key="1">
    <citation type="submission" date="2019-03" db="EMBL/GenBank/DDBJ databases">
        <title>Ruegeria lutea sp. nov., a novel strain, isolated from marine sediment, the Masan Bay, South Korea.</title>
        <authorList>
            <person name="Kim J."/>
            <person name="Kim D.-Y."/>
            <person name="Lee S.-S."/>
        </authorList>
    </citation>
    <scope>NUCLEOTIDE SEQUENCE [LARGE SCALE GENOMIC DNA]</scope>
    <source>
        <strain evidence="6 7">318-1</strain>
    </source>
</reference>
<dbReference type="InterPro" id="IPR036390">
    <property type="entry name" value="WH_DNA-bd_sf"/>
</dbReference>
<dbReference type="Gene3D" id="2.60.120.10">
    <property type="entry name" value="Jelly Rolls"/>
    <property type="match status" value="1"/>
</dbReference>
<keyword evidence="1" id="KW-0805">Transcription regulation</keyword>
<organism evidence="6 7">
    <name type="scientific">Antarcticimicrobium luteum</name>
    <dbReference type="NCBI Taxonomy" id="2547397"/>
    <lineage>
        <taxon>Bacteria</taxon>
        <taxon>Pseudomonadati</taxon>
        <taxon>Pseudomonadota</taxon>
        <taxon>Alphaproteobacteria</taxon>
        <taxon>Rhodobacterales</taxon>
        <taxon>Paracoccaceae</taxon>
        <taxon>Antarcticimicrobium</taxon>
    </lineage>
</organism>
<comment type="caution">
    <text evidence="6">The sequence shown here is derived from an EMBL/GenBank/DDBJ whole genome shotgun (WGS) entry which is preliminary data.</text>
</comment>
<evidence type="ECO:0000259" key="5">
    <source>
        <dbReference type="PROSITE" id="PS51063"/>
    </source>
</evidence>
<evidence type="ECO:0000256" key="1">
    <source>
        <dbReference type="ARBA" id="ARBA00023015"/>
    </source>
</evidence>
<dbReference type="GO" id="GO:0003677">
    <property type="term" value="F:DNA binding"/>
    <property type="evidence" value="ECO:0007669"/>
    <property type="project" value="UniProtKB-KW"/>
</dbReference>
<dbReference type="AlphaFoldDB" id="A0A4R5VE34"/>
<dbReference type="SMART" id="SM00419">
    <property type="entry name" value="HTH_CRP"/>
    <property type="match status" value="1"/>
</dbReference>
<dbReference type="SUPFAM" id="SSF46785">
    <property type="entry name" value="Winged helix' DNA-binding domain"/>
    <property type="match status" value="1"/>
</dbReference>
<dbReference type="InterPro" id="IPR014710">
    <property type="entry name" value="RmlC-like_jellyroll"/>
</dbReference>
<dbReference type="Pfam" id="PF13545">
    <property type="entry name" value="HTH_Crp_2"/>
    <property type="match status" value="1"/>
</dbReference>
<dbReference type="InterPro" id="IPR000595">
    <property type="entry name" value="cNMP-bd_dom"/>
</dbReference>
<sequence length="230" mass="25197">MAEHPCGTCRFYQDSIWQPLPMASASLLSKGFVRRELAAGETLYHQGSGCRSVYCVSGGLFAIRSIGPDGTSSLMRLAYPGEIIGYRAFLKGGEHSTEASALMPSRVCTVAERDARHVIRASPAVLERIAKRCADGLDQCREQLMSKETVSNKDRLFDLLNRLMSAFGEEAGGGRRVRLPMSRQDLADLIGVAPETLSRLLSRLEREGALRASGRRIEMPADPAQRAAQR</sequence>
<keyword evidence="7" id="KW-1185">Reference proteome</keyword>
<dbReference type="PROSITE" id="PS51063">
    <property type="entry name" value="HTH_CRP_2"/>
    <property type="match status" value="1"/>
</dbReference>
<dbReference type="CDD" id="cd00092">
    <property type="entry name" value="HTH_CRP"/>
    <property type="match status" value="1"/>
</dbReference>
<dbReference type="GO" id="GO:0003700">
    <property type="term" value="F:DNA-binding transcription factor activity"/>
    <property type="evidence" value="ECO:0007669"/>
    <property type="project" value="InterPro"/>
</dbReference>
<dbReference type="PANTHER" id="PTHR24567">
    <property type="entry name" value="CRP FAMILY TRANSCRIPTIONAL REGULATORY PROTEIN"/>
    <property type="match status" value="1"/>
</dbReference>
<dbReference type="CDD" id="cd00038">
    <property type="entry name" value="CAP_ED"/>
    <property type="match status" value="1"/>
</dbReference>
<dbReference type="InterPro" id="IPR018335">
    <property type="entry name" value="Tscrpt_reg_HTH_Crp-type_CS"/>
</dbReference>
<gene>
    <name evidence="6" type="ORF">E1832_05505</name>
</gene>
<dbReference type="SMART" id="SM00100">
    <property type="entry name" value="cNMP"/>
    <property type="match status" value="1"/>
</dbReference>
<dbReference type="Pfam" id="PF00027">
    <property type="entry name" value="cNMP_binding"/>
    <property type="match status" value="1"/>
</dbReference>
<dbReference type="EMBL" id="SMUV01000054">
    <property type="protein sequence ID" value="TDK50654.1"/>
    <property type="molecule type" value="Genomic_DNA"/>
</dbReference>
<proteinExistence type="predicted"/>
<feature type="domain" description="Cyclic nucleotide-binding" evidence="4">
    <location>
        <begin position="16"/>
        <end position="128"/>
    </location>
</feature>
<dbReference type="GO" id="GO:0005829">
    <property type="term" value="C:cytosol"/>
    <property type="evidence" value="ECO:0007669"/>
    <property type="project" value="TreeGrafter"/>
</dbReference>
<protein>
    <submittedName>
        <fullName evidence="6">Crp/Fnr family transcriptional regulator</fullName>
    </submittedName>
</protein>
<dbReference type="SUPFAM" id="SSF51206">
    <property type="entry name" value="cAMP-binding domain-like"/>
    <property type="match status" value="1"/>
</dbReference>
<evidence type="ECO:0000259" key="4">
    <source>
        <dbReference type="PROSITE" id="PS50042"/>
    </source>
</evidence>
<evidence type="ECO:0000313" key="6">
    <source>
        <dbReference type="EMBL" id="TDK50654.1"/>
    </source>
</evidence>
<evidence type="ECO:0000256" key="3">
    <source>
        <dbReference type="ARBA" id="ARBA00023163"/>
    </source>
</evidence>
<keyword evidence="3" id="KW-0804">Transcription</keyword>
<dbReference type="InterPro" id="IPR050397">
    <property type="entry name" value="Env_Response_Regulators"/>
</dbReference>
<dbReference type="RefSeq" id="WP_133358734.1">
    <property type="nucleotide sequence ID" value="NZ_SMUV01000054.1"/>
</dbReference>
<dbReference type="PROSITE" id="PS50042">
    <property type="entry name" value="CNMP_BINDING_3"/>
    <property type="match status" value="1"/>
</dbReference>
<dbReference type="PROSITE" id="PS00042">
    <property type="entry name" value="HTH_CRP_1"/>
    <property type="match status" value="1"/>
</dbReference>